<keyword evidence="1" id="KW-1133">Transmembrane helix</keyword>
<feature type="transmembrane region" description="Helical" evidence="1">
    <location>
        <begin position="31"/>
        <end position="52"/>
    </location>
</feature>
<proteinExistence type="predicted"/>
<dbReference type="Proteomes" id="UP001156389">
    <property type="component" value="Unassembled WGS sequence"/>
</dbReference>
<gene>
    <name evidence="2" type="ORF">LHJ74_31230</name>
</gene>
<protein>
    <recommendedName>
        <fullName evidence="4">Amidotransferase</fullName>
    </recommendedName>
</protein>
<keyword evidence="1" id="KW-0812">Transmembrane</keyword>
<evidence type="ECO:0008006" key="4">
    <source>
        <dbReference type="Google" id="ProtNLM"/>
    </source>
</evidence>
<reference evidence="2 3" key="1">
    <citation type="submission" date="2021-10" db="EMBL/GenBank/DDBJ databases">
        <title>Streptomyces gossypii sp. nov., isolated from soil collected from cotton field.</title>
        <authorList>
            <person name="Ge X."/>
            <person name="Chen X."/>
            <person name="Liu W."/>
        </authorList>
    </citation>
    <scope>NUCLEOTIDE SEQUENCE [LARGE SCALE GENOMIC DNA]</scope>
    <source>
        <strain evidence="2 3">N2-109</strain>
    </source>
</reference>
<organism evidence="2 3">
    <name type="scientific">Streptomyces gossypii</name>
    <dbReference type="NCBI Taxonomy" id="2883101"/>
    <lineage>
        <taxon>Bacteria</taxon>
        <taxon>Bacillati</taxon>
        <taxon>Actinomycetota</taxon>
        <taxon>Actinomycetes</taxon>
        <taxon>Kitasatosporales</taxon>
        <taxon>Streptomycetaceae</taxon>
        <taxon>Streptomyces</taxon>
    </lineage>
</organism>
<name>A0ABT2K2D7_9ACTN</name>
<dbReference type="RefSeq" id="WP_260221666.1">
    <property type="nucleotide sequence ID" value="NZ_JAJAGO010000020.1"/>
</dbReference>
<comment type="caution">
    <text evidence="2">The sequence shown here is derived from an EMBL/GenBank/DDBJ whole genome shotgun (WGS) entry which is preliminary data.</text>
</comment>
<evidence type="ECO:0000313" key="2">
    <source>
        <dbReference type="EMBL" id="MCT2594328.1"/>
    </source>
</evidence>
<keyword evidence="3" id="KW-1185">Reference proteome</keyword>
<accession>A0ABT2K2D7</accession>
<evidence type="ECO:0000256" key="1">
    <source>
        <dbReference type="SAM" id="Phobius"/>
    </source>
</evidence>
<evidence type="ECO:0000313" key="3">
    <source>
        <dbReference type="Proteomes" id="UP001156389"/>
    </source>
</evidence>
<dbReference type="EMBL" id="JAJAGO010000020">
    <property type="protein sequence ID" value="MCT2594328.1"/>
    <property type="molecule type" value="Genomic_DNA"/>
</dbReference>
<sequence>MTGLTALLIFVGLFFLGGAISFWKQQMPKGIIVLLGFAAFMSLLGGVMRLSVWT</sequence>
<keyword evidence="1" id="KW-0472">Membrane</keyword>